<dbReference type="InterPro" id="IPR036179">
    <property type="entry name" value="Ig-like_dom_sf"/>
</dbReference>
<dbReference type="PROSITE" id="PS50835">
    <property type="entry name" value="IG_LIKE"/>
    <property type="match status" value="1"/>
</dbReference>
<proteinExistence type="predicted"/>
<sequence length="184" mass="20794">MQLHTFVPNSTNNIPSIQKICTPHNQLPNSRLLSCRIDDSLENATFVCNVSQQFPPPYTSSYRGSCSFGPIHFPPKFTLLVTPSHEKVSEGADVTFTCTTNITECVEIKWINIPEDWKYDITNSQYSSQLNSYSVKKQSDSEIIVQCIGTYGIRKVRASGTVIILEGSEFQERFYSRLLPPLFS</sequence>
<comment type="caution">
    <text evidence="2">The sequence shown here is derived from an EMBL/GenBank/DDBJ whole genome shotgun (WGS) entry which is preliminary data.</text>
</comment>
<protein>
    <recommendedName>
        <fullName evidence="1">Ig-like domain-containing protein</fullName>
    </recommendedName>
</protein>
<evidence type="ECO:0000259" key="1">
    <source>
        <dbReference type="PROSITE" id="PS50835"/>
    </source>
</evidence>
<reference evidence="2" key="1">
    <citation type="submission" date="2021-10" db="EMBL/GenBank/DDBJ databases">
        <title>Tropical sea cucumber genome reveals ecological adaptation and Cuvierian tubules defense mechanism.</title>
        <authorList>
            <person name="Chen T."/>
        </authorList>
    </citation>
    <scope>NUCLEOTIDE SEQUENCE</scope>
    <source>
        <strain evidence="2">Nanhai2018</strain>
        <tissue evidence="2">Muscle</tissue>
    </source>
</reference>
<dbReference type="EMBL" id="JAIZAY010000020">
    <property type="protein sequence ID" value="KAJ8022420.1"/>
    <property type="molecule type" value="Genomic_DNA"/>
</dbReference>
<evidence type="ECO:0000313" key="2">
    <source>
        <dbReference type="EMBL" id="KAJ8022420.1"/>
    </source>
</evidence>
<dbReference type="Proteomes" id="UP001152320">
    <property type="component" value="Chromosome 20"/>
</dbReference>
<gene>
    <name evidence="2" type="ORF">HOLleu_37311</name>
</gene>
<dbReference type="SUPFAM" id="SSF48726">
    <property type="entry name" value="Immunoglobulin"/>
    <property type="match status" value="1"/>
</dbReference>
<keyword evidence="3" id="KW-1185">Reference proteome</keyword>
<organism evidence="2 3">
    <name type="scientific">Holothuria leucospilota</name>
    <name type="common">Black long sea cucumber</name>
    <name type="synonym">Mertensiothuria leucospilota</name>
    <dbReference type="NCBI Taxonomy" id="206669"/>
    <lineage>
        <taxon>Eukaryota</taxon>
        <taxon>Metazoa</taxon>
        <taxon>Echinodermata</taxon>
        <taxon>Eleutherozoa</taxon>
        <taxon>Echinozoa</taxon>
        <taxon>Holothuroidea</taxon>
        <taxon>Aspidochirotacea</taxon>
        <taxon>Aspidochirotida</taxon>
        <taxon>Holothuriidae</taxon>
        <taxon>Holothuria</taxon>
    </lineage>
</organism>
<dbReference type="InterPro" id="IPR007110">
    <property type="entry name" value="Ig-like_dom"/>
</dbReference>
<evidence type="ECO:0000313" key="3">
    <source>
        <dbReference type="Proteomes" id="UP001152320"/>
    </source>
</evidence>
<accession>A0A9Q0YH64</accession>
<name>A0A9Q0YH64_HOLLE</name>
<feature type="domain" description="Ig-like" evidence="1">
    <location>
        <begin position="75"/>
        <end position="110"/>
    </location>
</feature>
<dbReference type="AlphaFoldDB" id="A0A9Q0YH64"/>